<keyword evidence="3" id="KW-1185">Reference proteome</keyword>
<sequence length="336" mass="37005">METKTKQVAPRLNRSREETGTINKGEKHNKAENCRNAFAEGKEGHEHHHSLAQQPSLHEMELTNKIGDPPVEKSETVEQSRDMFIHQLIWLLGAAGTHVESTLVGCVCGSICAAGTRVKFTFEGYQFDYVFDRAILKYPQIGSSSGALASAKPTLNPGPSVERTERPSVGQDFRDRFPGAVEAFSRRNGSGHGLPGDTSRHRSTDNAPSSKDVQPDSERTHSSSRNYVVRDVTKNAGATLSSSRVNLSFSVKEEELVSFSSGRSFSPSMVSGMQWRPGRSFPNQNKAVLFCGRTELAPNQGEKFLQRLQQVQQQDQCIIVSMPTLAVGNSKQFPVK</sequence>
<dbReference type="AlphaFoldDB" id="A0AAW1X2P5"/>
<feature type="compositionally biased region" description="Basic and acidic residues" evidence="1">
    <location>
        <begin position="162"/>
        <end position="177"/>
    </location>
</feature>
<reference evidence="2 3" key="1">
    <citation type="journal article" date="2023" name="G3 (Bethesda)">
        <title>A chromosome-length genome assembly and annotation of blackberry (Rubus argutus, cv. 'Hillquist').</title>
        <authorList>
            <person name="Bruna T."/>
            <person name="Aryal R."/>
            <person name="Dudchenko O."/>
            <person name="Sargent D.J."/>
            <person name="Mead D."/>
            <person name="Buti M."/>
            <person name="Cavallini A."/>
            <person name="Hytonen T."/>
            <person name="Andres J."/>
            <person name="Pham M."/>
            <person name="Weisz D."/>
            <person name="Mascagni F."/>
            <person name="Usai G."/>
            <person name="Natali L."/>
            <person name="Bassil N."/>
            <person name="Fernandez G.E."/>
            <person name="Lomsadze A."/>
            <person name="Armour M."/>
            <person name="Olukolu B."/>
            <person name="Poorten T."/>
            <person name="Britton C."/>
            <person name="Davik J."/>
            <person name="Ashrafi H."/>
            <person name="Aiden E.L."/>
            <person name="Borodovsky M."/>
            <person name="Worthington M."/>
        </authorList>
    </citation>
    <scope>NUCLEOTIDE SEQUENCE [LARGE SCALE GENOMIC DNA]</scope>
    <source>
        <strain evidence="2">PI 553951</strain>
    </source>
</reference>
<organism evidence="2 3">
    <name type="scientific">Rubus argutus</name>
    <name type="common">Southern blackberry</name>
    <dbReference type="NCBI Taxonomy" id="59490"/>
    <lineage>
        <taxon>Eukaryota</taxon>
        <taxon>Viridiplantae</taxon>
        <taxon>Streptophyta</taxon>
        <taxon>Embryophyta</taxon>
        <taxon>Tracheophyta</taxon>
        <taxon>Spermatophyta</taxon>
        <taxon>Magnoliopsida</taxon>
        <taxon>eudicotyledons</taxon>
        <taxon>Gunneridae</taxon>
        <taxon>Pentapetalae</taxon>
        <taxon>rosids</taxon>
        <taxon>fabids</taxon>
        <taxon>Rosales</taxon>
        <taxon>Rosaceae</taxon>
        <taxon>Rosoideae</taxon>
        <taxon>Rosoideae incertae sedis</taxon>
        <taxon>Rubus</taxon>
    </lineage>
</organism>
<comment type="caution">
    <text evidence="2">The sequence shown here is derived from an EMBL/GenBank/DDBJ whole genome shotgun (WGS) entry which is preliminary data.</text>
</comment>
<feature type="region of interest" description="Disordered" evidence="1">
    <location>
        <begin position="1"/>
        <end position="56"/>
    </location>
</feature>
<gene>
    <name evidence="2" type="ORF">M0R45_018475</name>
</gene>
<accession>A0AAW1X2P5</accession>
<evidence type="ECO:0000313" key="2">
    <source>
        <dbReference type="EMBL" id="KAK9931186.1"/>
    </source>
</evidence>
<protein>
    <submittedName>
        <fullName evidence="2">Uncharacterized protein</fullName>
    </submittedName>
</protein>
<evidence type="ECO:0000256" key="1">
    <source>
        <dbReference type="SAM" id="MobiDB-lite"/>
    </source>
</evidence>
<feature type="compositionally biased region" description="Basic and acidic residues" evidence="1">
    <location>
        <begin position="14"/>
        <end position="33"/>
    </location>
</feature>
<proteinExistence type="predicted"/>
<name>A0AAW1X2P5_RUBAR</name>
<feature type="region of interest" description="Disordered" evidence="1">
    <location>
        <begin position="145"/>
        <end position="226"/>
    </location>
</feature>
<evidence type="ECO:0000313" key="3">
    <source>
        <dbReference type="Proteomes" id="UP001457282"/>
    </source>
</evidence>
<dbReference type="Proteomes" id="UP001457282">
    <property type="component" value="Unassembled WGS sequence"/>
</dbReference>
<dbReference type="EMBL" id="JBEDUW010000004">
    <property type="protein sequence ID" value="KAK9931186.1"/>
    <property type="molecule type" value="Genomic_DNA"/>
</dbReference>